<organism evidence="1 2">
    <name type="scientific">Drosophila navojoa</name>
    <name type="common">Fruit fly</name>
    <dbReference type="NCBI Taxonomy" id="7232"/>
    <lineage>
        <taxon>Eukaryota</taxon>
        <taxon>Metazoa</taxon>
        <taxon>Ecdysozoa</taxon>
        <taxon>Arthropoda</taxon>
        <taxon>Hexapoda</taxon>
        <taxon>Insecta</taxon>
        <taxon>Pterygota</taxon>
        <taxon>Neoptera</taxon>
        <taxon>Endopterygota</taxon>
        <taxon>Diptera</taxon>
        <taxon>Brachycera</taxon>
        <taxon>Muscomorpha</taxon>
        <taxon>Ephydroidea</taxon>
        <taxon>Drosophilidae</taxon>
        <taxon>Drosophila</taxon>
    </lineage>
</organism>
<sequence>MFVPEHSATEDEERYPLQVKEWKIVATVVVGGQRMTATIDTGASRSFISEDCVRQRTMRSERCQVESRIRLANGSALDVTKMLKTDISLAC</sequence>
<dbReference type="GO" id="GO:0004190">
    <property type="term" value="F:aspartic-type endopeptidase activity"/>
    <property type="evidence" value="ECO:0007669"/>
    <property type="project" value="InterPro"/>
</dbReference>
<gene>
    <name evidence="1" type="ORF">AWZ03_015311</name>
</gene>
<dbReference type="OMA" id="TMRSERC"/>
<accession>A0A484ANU6</accession>
<evidence type="ECO:0000313" key="2">
    <source>
        <dbReference type="Proteomes" id="UP000295192"/>
    </source>
</evidence>
<protein>
    <recommendedName>
        <fullName evidence="3">Peptidase A2 domain-containing protein</fullName>
    </recommendedName>
</protein>
<comment type="caution">
    <text evidence="1">The sequence shown here is derived from an EMBL/GenBank/DDBJ whole genome shotgun (WGS) entry which is preliminary data.</text>
</comment>
<dbReference type="CDD" id="cd00303">
    <property type="entry name" value="retropepsin_like"/>
    <property type="match status" value="1"/>
</dbReference>
<dbReference type="InterPro" id="IPR021109">
    <property type="entry name" value="Peptidase_aspartic_dom_sf"/>
</dbReference>
<dbReference type="Gene3D" id="2.40.70.10">
    <property type="entry name" value="Acid Proteases"/>
    <property type="match status" value="1"/>
</dbReference>
<dbReference type="AlphaFoldDB" id="A0A484ANU6"/>
<keyword evidence="2" id="KW-1185">Reference proteome</keyword>
<evidence type="ECO:0000313" key="1">
    <source>
        <dbReference type="EMBL" id="TDG38268.1"/>
    </source>
</evidence>
<dbReference type="Pfam" id="PF13975">
    <property type="entry name" value="gag-asp_proteas"/>
    <property type="match status" value="1"/>
</dbReference>
<reference evidence="1 2" key="1">
    <citation type="journal article" date="2019" name="J. Hered.">
        <title>An Improved Genome Assembly for Drosophila navojoa, the Basal Species in the mojavensis Cluster.</title>
        <authorList>
            <person name="Vanderlinde T."/>
            <person name="Dupim E.G."/>
            <person name="Nazario-Yepiz N.O."/>
            <person name="Carvalho A.B."/>
        </authorList>
    </citation>
    <scope>NUCLEOTIDE SEQUENCE [LARGE SCALE GENOMIC DNA]</scope>
    <source>
        <strain evidence="1">Navoj_Jal97</strain>
        <tissue evidence="1">Whole organism</tissue>
    </source>
</reference>
<dbReference type="InterPro" id="IPR001969">
    <property type="entry name" value="Aspartic_peptidase_AS"/>
</dbReference>
<proteinExistence type="predicted"/>
<dbReference type="Proteomes" id="UP000295192">
    <property type="component" value="Unassembled WGS sequence"/>
</dbReference>
<dbReference type="GO" id="GO:0006508">
    <property type="term" value="P:proteolysis"/>
    <property type="evidence" value="ECO:0007669"/>
    <property type="project" value="InterPro"/>
</dbReference>
<dbReference type="EMBL" id="LSRL02006480">
    <property type="protein sequence ID" value="TDG38268.1"/>
    <property type="molecule type" value="Genomic_DNA"/>
</dbReference>
<dbReference type="PROSITE" id="PS00141">
    <property type="entry name" value="ASP_PROTEASE"/>
    <property type="match status" value="1"/>
</dbReference>
<name>A0A484ANU6_DRONA</name>
<evidence type="ECO:0008006" key="3">
    <source>
        <dbReference type="Google" id="ProtNLM"/>
    </source>
</evidence>
<dbReference type="SUPFAM" id="SSF50630">
    <property type="entry name" value="Acid proteases"/>
    <property type="match status" value="1"/>
</dbReference>